<keyword evidence="2" id="KW-1185">Reference proteome</keyword>
<proteinExistence type="predicted"/>
<sequence length="174" mass="19371">MATLKIENGKITIAMNDGTTVPLPSGWVRIEAGPRALDGAYVELVIIYRNDEEFWFKPWDGEVADIDVTDLPDGGSREGEGGWVVTRLGNAYTLSPDGFRLTRYAEMKRSRGRPLGRPGQFLSGSWIWRRSWRRRALQGREKGQDPVLPGRAHLLKATPIALPRNLSRSLADGG</sequence>
<reference evidence="1 2" key="1">
    <citation type="submission" date="2019-07" db="EMBL/GenBank/DDBJ databases">
        <title>Whole genome shotgun sequence of Reyranella soli NBRC 108950.</title>
        <authorList>
            <person name="Hosoyama A."/>
            <person name="Uohara A."/>
            <person name="Ohji S."/>
            <person name="Ichikawa N."/>
        </authorList>
    </citation>
    <scope>NUCLEOTIDE SEQUENCE [LARGE SCALE GENOMIC DNA]</scope>
    <source>
        <strain evidence="1 2">NBRC 108950</strain>
    </source>
</reference>
<dbReference type="AlphaFoldDB" id="A0A512NRZ7"/>
<organism evidence="1 2">
    <name type="scientific">Reyranella soli</name>
    <dbReference type="NCBI Taxonomy" id="1230389"/>
    <lineage>
        <taxon>Bacteria</taxon>
        <taxon>Pseudomonadati</taxon>
        <taxon>Pseudomonadota</taxon>
        <taxon>Alphaproteobacteria</taxon>
        <taxon>Hyphomicrobiales</taxon>
        <taxon>Reyranellaceae</taxon>
        <taxon>Reyranella</taxon>
    </lineage>
</organism>
<comment type="caution">
    <text evidence="1">The sequence shown here is derived from an EMBL/GenBank/DDBJ whole genome shotgun (WGS) entry which is preliminary data.</text>
</comment>
<gene>
    <name evidence="1" type="ORF">RSO01_88790</name>
</gene>
<evidence type="ECO:0000313" key="2">
    <source>
        <dbReference type="Proteomes" id="UP000321058"/>
    </source>
</evidence>
<protein>
    <submittedName>
        <fullName evidence="1">Uncharacterized protein</fullName>
    </submittedName>
</protein>
<dbReference type="EMBL" id="BKAJ01000248">
    <property type="protein sequence ID" value="GEP61713.1"/>
    <property type="molecule type" value="Genomic_DNA"/>
</dbReference>
<name>A0A512NRZ7_9HYPH</name>
<accession>A0A512NRZ7</accession>
<evidence type="ECO:0000313" key="1">
    <source>
        <dbReference type="EMBL" id="GEP61713.1"/>
    </source>
</evidence>
<dbReference type="Proteomes" id="UP000321058">
    <property type="component" value="Unassembled WGS sequence"/>
</dbReference>